<dbReference type="AlphaFoldDB" id="A0AAD8DVR7"/>
<dbReference type="EMBL" id="JARGEI010000010">
    <property type="protein sequence ID" value="KAJ8724841.1"/>
    <property type="molecule type" value="Genomic_DNA"/>
</dbReference>
<feature type="chain" id="PRO_5041924201" evidence="1">
    <location>
        <begin position="20"/>
        <end position="128"/>
    </location>
</feature>
<feature type="signal peptide" evidence="1">
    <location>
        <begin position="1"/>
        <end position="19"/>
    </location>
</feature>
<reference evidence="2" key="1">
    <citation type="submission" date="2023-03" db="EMBL/GenBank/DDBJ databases">
        <title>Chromosome-level genomes of two armyworms, Mythimna separata and Mythimna loreyi, provide insights into the biosynthesis and reception of sex pheromones.</title>
        <authorList>
            <person name="Zhao H."/>
        </authorList>
    </citation>
    <scope>NUCLEOTIDE SEQUENCE</scope>
    <source>
        <strain evidence="2">BeijingLab</strain>
        <tissue evidence="2">Pupa</tissue>
    </source>
</reference>
<dbReference type="Proteomes" id="UP001231518">
    <property type="component" value="Chromosome 7"/>
</dbReference>
<accession>A0AAD8DVR7</accession>
<dbReference type="InterPro" id="IPR036574">
    <property type="entry name" value="Scorpion_toxin-like_sf"/>
</dbReference>
<name>A0AAD8DVR7_MYTSE</name>
<sequence>MKLLIVFLSALVLVAQGKAAPSSDEERVNQVQAEPVAEYVADEEAAAAQAEFFEAAPAENIPVVYGAGPQRAMGFQDIADGFQSYVPQTLYIPIISRACTNSACVEICNLLGFTKGICVSATTCQCYN</sequence>
<comment type="caution">
    <text evidence="2">The sequence shown here is derived from an EMBL/GenBank/DDBJ whole genome shotgun (WGS) entry which is preliminary data.</text>
</comment>
<evidence type="ECO:0000313" key="3">
    <source>
        <dbReference type="Proteomes" id="UP001231518"/>
    </source>
</evidence>
<proteinExistence type="predicted"/>
<evidence type="ECO:0000313" key="2">
    <source>
        <dbReference type="EMBL" id="KAJ8724841.1"/>
    </source>
</evidence>
<keyword evidence="1" id="KW-0732">Signal</keyword>
<keyword evidence="3" id="KW-1185">Reference proteome</keyword>
<organism evidence="2 3">
    <name type="scientific">Mythimna separata</name>
    <name type="common">Oriental armyworm</name>
    <name type="synonym">Pseudaletia separata</name>
    <dbReference type="NCBI Taxonomy" id="271217"/>
    <lineage>
        <taxon>Eukaryota</taxon>
        <taxon>Metazoa</taxon>
        <taxon>Ecdysozoa</taxon>
        <taxon>Arthropoda</taxon>
        <taxon>Hexapoda</taxon>
        <taxon>Insecta</taxon>
        <taxon>Pterygota</taxon>
        <taxon>Neoptera</taxon>
        <taxon>Endopterygota</taxon>
        <taxon>Lepidoptera</taxon>
        <taxon>Glossata</taxon>
        <taxon>Ditrysia</taxon>
        <taxon>Noctuoidea</taxon>
        <taxon>Noctuidae</taxon>
        <taxon>Noctuinae</taxon>
        <taxon>Hadenini</taxon>
        <taxon>Mythimna</taxon>
    </lineage>
</organism>
<dbReference type="GO" id="GO:0051707">
    <property type="term" value="P:response to other organism"/>
    <property type="evidence" value="ECO:0007669"/>
    <property type="project" value="UniProtKB-ARBA"/>
</dbReference>
<evidence type="ECO:0000256" key="1">
    <source>
        <dbReference type="SAM" id="SignalP"/>
    </source>
</evidence>
<gene>
    <name evidence="2" type="ORF">PYW07_015799</name>
</gene>
<protein>
    <submittedName>
        <fullName evidence="2">Uncharacterized protein</fullName>
    </submittedName>
</protein>
<dbReference type="Gene3D" id="3.30.30.10">
    <property type="entry name" value="Knottin, scorpion toxin-like"/>
    <property type="match status" value="1"/>
</dbReference>